<dbReference type="PANTHER" id="PTHR23227">
    <property type="entry name" value="BUCENTAUR RELATED"/>
    <property type="match status" value="1"/>
</dbReference>
<organism evidence="1 2">
    <name type="scientific">Schistosoma margrebowiei</name>
    <dbReference type="NCBI Taxonomy" id="48269"/>
    <lineage>
        <taxon>Eukaryota</taxon>
        <taxon>Metazoa</taxon>
        <taxon>Spiralia</taxon>
        <taxon>Lophotrochozoa</taxon>
        <taxon>Platyhelminthes</taxon>
        <taxon>Trematoda</taxon>
        <taxon>Digenea</taxon>
        <taxon>Strigeidida</taxon>
        <taxon>Schistosomatoidea</taxon>
        <taxon>Schistosomatidae</taxon>
        <taxon>Schistosoma</taxon>
    </lineage>
</organism>
<sequence>MWVTGRTSQIVPKVRRCDLTVREISEILCIQAEQKRIDSGEMLLYSGHEEENDSHIQEVTLNLSKEAYNALIRWESHRCRIIKASFKTNKEGITMNIIQCYASTNDSNKDDKDQFYEWLQSTITIVLGKLNAKVRMENTGYGDIMGRHELEERNENNERFANLCPFNKMVIGGTIFPHKRIHKAT</sequence>
<evidence type="ECO:0000313" key="2">
    <source>
        <dbReference type="Proteomes" id="UP000277204"/>
    </source>
</evidence>
<gene>
    <name evidence="1" type="ORF">SMRZ_LOCUS14419</name>
</gene>
<dbReference type="Proteomes" id="UP000277204">
    <property type="component" value="Unassembled WGS sequence"/>
</dbReference>
<dbReference type="STRING" id="48269.A0A183MEE4"/>
<dbReference type="AlphaFoldDB" id="A0A183MEE4"/>
<reference evidence="1 2" key="1">
    <citation type="submission" date="2018-11" db="EMBL/GenBank/DDBJ databases">
        <authorList>
            <consortium name="Pathogen Informatics"/>
        </authorList>
    </citation>
    <scope>NUCLEOTIDE SEQUENCE [LARGE SCALE GENOMIC DNA]</scope>
    <source>
        <strain evidence="1 2">Zambia</strain>
    </source>
</reference>
<proteinExistence type="predicted"/>
<keyword evidence="2" id="KW-1185">Reference proteome</keyword>
<dbReference type="InterPro" id="IPR027124">
    <property type="entry name" value="Swc5/CFDP1/2"/>
</dbReference>
<name>A0A183MEE4_9TREM</name>
<dbReference type="EMBL" id="UZAI01016779">
    <property type="protein sequence ID" value="VDP15801.1"/>
    <property type="molecule type" value="Genomic_DNA"/>
</dbReference>
<dbReference type="Gene3D" id="3.60.10.10">
    <property type="entry name" value="Endonuclease/exonuclease/phosphatase"/>
    <property type="match status" value="1"/>
</dbReference>
<dbReference type="InterPro" id="IPR036691">
    <property type="entry name" value="Endo/exonu/phosph_ase_sf"/>
</dbReference>
<accession>A0A183MEE4</accession>
<protein>
    <submittedName>
        <fullName evidence="1">Uncharacterized protein</fullName>
    </submittedName>
</protein>
<dbReference type="PANTHER" id="PTHR23227:SF67">
    <property type="entry name" value="CRANIOFACIAL DEVELOPMENT PROTEIN 2-LIKE"/>
    <property type="match status" value="1"/>
</dbReference>
<evidence type="ECO:0000313" key="1">
    <source>
        <dbReference type="EMBL" id="VDP15801.1"/>
    </source>
</evidence>